<organism evidence="1 2">
    <name type="scientific">Trifolium pratense</name>
    <name type="common">Red clover</name>
    <dbReference type="NCBI Taxonomy" id="57577"/>
    <lineage>
        <taxon>Eukaryota</taxon>
        <taxon>Viridiplantae</taxon>
        <taxon>Streptophyta</taxon>
        <taxon>Embryophyta</taxon>
        <taxon>Tracheophyta</taxon>
        <taxon>Spermatophyta</taxon>
        <taxon>Magnoliopsida</taxon>
        <taxon>eudicotyledons</taxon>
        <taxon>Gunneridae</taxon>
        <taxon>Pentapetalae</taxon>
        <taxon>rosids</taxon>
        <taxon>fabids</taxon>
        <taxon>Fabales</taxon>
        <taxon>Fabaceae</taxon>
        <taxon>Papilionoideae</taxon>
        <taxon>50 kb inversion clade</taxon>
        <taxon>NPAAA clade</taxon>
        <taxon>Hologalegina</taxon>
        <taxon>IRL clade</taxon>
        <taxon>Trifolieae</taxon>
        <taxon>Trifolium</taxon>
    </lineage>
</organism>
<sequence>MATTAREAVVVEAIRPIKRNRTWVNPSTTTIKETTVGLDPKTSHNRKPTIIGNGNSDALPDKFINHENGGWKTWKAVVQRANAAHRTTIDISTSDLQKSMGVEGDNFLLLILCCFLSTRSMRSETKIDSWTNFIGGGEEKRKANLQ</sequence>
<protein>
    <submittedName>
        <fullName evidence="1">Uncharacterized protein</fullName>
    </submittedName>
</protein>
<accession>A0ACB0KDB7</accession>
<dbReference type="Proteomes" id="UP001177021">
    <property type="component" value="Unassembled WGS sequence"/>
</dbReference>
<keyword evidence="2" id="KW-1185">Reference proteome</keyword>
<proteinExistence type="predicted"/>
<evidence type="ECO:0000313" key="1">
    <source>
        <dbReference type="EMBL" id="CAJ2654507.1"/>
    </source>
</evidence>
<comment type="caution">
    <text evidence="1">The sequence shown here is derived from an EMBL/GenBank/DDBJ whole genome shotgun (WGS) entry which is preliminary data.</text>
</comment>
<dbReference type="EMBL" id="CASHSV030000206">
    <property type="protein sequence ID" value="CAJ2654507.1"/>
    <property type="molecule type" value="Genomic_DNA"/>
</dbReference>
<gene>
    <name evidence="1" type="ORF">MILVUS5_LOCUS21633</name>
</gene>
<evidence type="ECO:0000313" key="2">
    <source>
        <dbReference type="Proteomes" id="UP001177021"/>
    </source>
</evidence>
<reference evidence="1" key="1">
    <citation type="submission" date="2023-10" db="EMBL/GenBank/DDBJ databases">
        <authorList>
            <person name="Rodriguez Cubillos JULIANA M."/>
            <person name="De Vega J."/>
        </authorList>
    </citation>
    <scope>NUCLEOTIDE SEQUENCE</scope>
</reference>
<name>A0ACB0KDB7_TRIPR</name>